<dbReference type="EMBL" id="JAIFRP010000256">
    <property type="protein sequence ID" value="KAK2578514.1"/>
    <property type="molecule type" value="Genomic_DNA"/>
</dbReference>
<reference evidence="1" key="1">
    <citation type="submission" date="2021-08" db="EMBL/GenBank/DDBJ databases">
        <authorList>
            <person name="Misof B."/>
            <person name="Oliver O."/>
            <person name="Podsiadlowski L."/>
            <person name="Donath A."/>
            <person name="Peters R."/>
            <person name="Mayer C."/>
            <person name="Rust J."/>
            <person name="Gunkel S."/>
            <person name="Lesny P."/>
            <person name="Martin S."/>
            <person name="Oeyen J.P."/>
            <person name="Petersen M."/>
            <person name="Panagiotis P."/>
            <person name="Wilbrandt J."/>
            <person name="Tanja T."/>
        </authorList>
    </citation>
    <scope>NUCLEOTIDE SEQUENCE</scope>
    <source>
        <strain evidence="1">GBR_01_08_01A</strain>
        <tissue evidence="1">Thorax + abdomen</tissue>
    </source>
</reference>
<proteinExistence type="predicted"/>
<feature type="non-terminal residue" evidence="1">
    <location>
        <position position="1"/>
    </location>
</feature>
<reference evidence="1" key="2">
    <citation type="journal article" date="2023" name="Commun. Biol.">
        <title>Intrasexual cuticular hydrocarbon dimorphism in a wasp sheds light on hydrocarbon biosynthesis genes in Hymenoptera.</title>
        <authorList>
            <person name="Moris V.C."/>
            <person name="Podsiadlowski L."/>
            <person name="Martin S."/>
            <person name="Oeyen J.P."/>
            <person name="Donath A."/>
            <person name="Petersen M."/>
            <person name="Wilbrandt J."/>
            <person name="Misof B."/>
            <person name="Liedtke D."/>
            <person name="Thamm M."/>
            <person name="Scheiner R."/>
            <person name="Schmitt T."/>
            <person name="Niehuis O."/>
        </authorList>
    </citation>
    <scope>NUCLEOTIDE SEQUENCE</scope>
    <source>
        <strain evidence="1">GBR_01_08_01A</strain>
    </source>
</reference>
<evidence type="ECO:0000313" key="2">
    <source>
        <dbReference type="Proteomes" id="UP001258017"/>
    </source>
</evidence>
<comment type="caution">
    <text evidence="1">The sequence shown here is derived from an EMBL/GenBank/DDBJ whole genome shotgun (WGS) entry which is preliminary data.</text>
</comment>
<accession>A0AAD9RF30</accession>
<dbReference type="AlphaFoldDB" id="A0AAD9RF30"/>
<dbReference type="Proteomes" id="UP001258017">
    <property type="component" value="Unassembled WGS sequence"/>
</dbReference>
<evidence type="ECO:0000313" key="1">
    <source>
        <dbReference type="EMBL" id="KAK2578514.1"/>
    </source>
</evidence>
<gene>
    <name evidence="1" type="ORF">KPH14_000995</name>
</gene>
<keyword evidence="2" id="KW-1185">Reference proteome</keyword>
<sequence>LLTKPLRSTRMKTLAQSCGLVGIKKDSDVEEECRQSRD</sequence>
<protein>
    <submittedName>
        <fullName evidence="1">Uncharacterized protein</fullName>
    </submittedName>
</protein>
<name>A0AAD9RF30_9HYME</name>
<organism evidence="1 2">
    <name type="scientific">Odynerus spinipes</name>
    <dbReference type="NCBI Taxonomy" id="1348599"/>
    <lineage>
        <taxon>Eukaryota</taxon>
        <taxon>Metazoa</taxon>
        <taxon>Ecdysozoa</taxon>
        <taxon>Arthropoda</taxon>
        <taxon>Hexapoda</taxon>
        <taxon>Insecta</taxon>
        <taxon>Pterygota</taxon>
        <taxon>Neoptera</taxon>
        <taxon>Endopterygota</taxon>
        <taxon>Hymenoptera</taxon>
        <taxon>Apocrita</taxon>
        <taxon>Aculeata</taxon>
        <taxon>Vespoidea</taxon>
        <taxon>Vespidae</taxon>
        <taxon>Eumeninae</taxon>
        <taxon>Odynerus</taxon>
    </lineage>
</organism>